<dbReference type="Gene3D" id="2.60.120.620">
    <property type="entry name" value="q2cbj1_9rhob like domain"/>
    <property type="match status" value="1"/>
</dbReference>
<evidence type="ECO:0000313" key="4">
    <source>
        <dbReference type="Proteomes" id="UP000721844"/>
    </source>
</evidence>
<name>A0A963Z4R3_9PROT</name>
<keyword evidence="4" id="KW-1185">Reference proteome</keyword>
<protein>
    <recommendedName>
        <fullName evidence="2">Fe2OG dioxygenase domain-containing protein</fullName>
    </recommendedName>
</protein>
<feature type="domain" description="Fe2OG dioxygenase" evidence="2">
    <location>
        <begin position="136"/>
        <end position="243"/>
    </location>
</feature>
<keyword evidence="1" id="KW-0560">Oxidoreductase</keyword>
<organism evidence="3 4">
    <name type="scientific">Acidisoma cellulosilyticum</name>
    <dbReference type="NCBI Taxonomy" id="2802395"/>
    <lineage>
        <taxon>Bacteria</taxon>
        <taxon>Pseudomonadati</taxon>
        <taxon>Pseudomonadota</taxon>
        <taxon>Alphaproteobacteria</taxon>
        <taxon>Acetobacterales</taxon>
        <taxon>Acidocellaceae</taxon>
        <taxon>Acidisoma</taxon>
    </lineage>
</organism>
<dbReference type="Proteomes" id="UP000721844">
    <property type="component" value="Unassembled WGS sequence"/>
</dbReference>
<comment type="caution">
    <text evidence="3">The sequence shown here is derived from an EMBL/GenBank/DDBJ whole genome shotgun (WGS) entry which is preliminary data.</text>
</comment>
<evidence type="ECO:0000256" key="1">
    <source>
        <dbReference type="RuleBase" id="RU003682"/>
    </source>
</evidence>
<sequence>MHEYLDLDRYPLDQEGSAAWADLCATATAALAAEGMFDLENLLLPGVAETIAAEIAPIARTQSFEHRRRHNIYFRPSVPDLPPDHPALREVETIGHTVCADQIPDSTIMAIYRYPPLLRFLAATMGKPALHTMRDPLAKVNVMSYRNGEALNWHFDRSEFTVTLLLQAPDCGGDFHYRSNLRSESDPNYDGVARLLAGEDPEIRTRRLAPGTLNVFRGKNTPHRVSPVEGARDRMVTVFSYYEKPDVMFSDEERIGFYGRAT</sequence>
<dbReference type="PROSITE" id="PS51471">
    <property type="entry name" value="FE2OG_OXY"/>
    <property type="match status" value="1"/>
</dbReference>
<evidence type="ECO:0000313" key="3">
    <source>
        <dbReference type="EMBL" id="MCB8882850.1"/>
    </source>
</evidence>
<comment type="similarity">
    <text evidence="1">Belongs to the iron/ascorbate-dependent oxidoreductase family.</text>
</comment>
<dbReference type="InterPro" id="IPR005123">
    <property type="entry name" value="Oxoglu/Fe-dep_dioxygenase_dom"/>
</dbReference>
<dbReference type="RefSeq" id="WP_227309502.1">
    <property type="nucleotide sequence ID" value="NZ_JAESVA010000009.1"/>
</dbReference>
<dbReference type="AlphaFoldDB" id="A0A963Z4R3"/>
<dbReference type="Pfam" id="PF23169">
    <property type="entry name" value="HalD"/>
    <property type="match status" value="1"/>
</dbReference>
<gene>
    <name evidence="3" type="ORF">ACELLULO517_21570</name>
</gene>
<dbReference type="EMBL" id="JAESVA010000009">
    <property type="protein sequence ID" value="MCB8882850.1"/>
    <property type="molecule type" value="Genomic_DNA"/>
</dbReference>
<dbReference type="InterPro" id="IPR056470">
    <property type="entry name" value="BesD/HalB-like"/>
</dbReference>
<dbReference type="GO" id="GO:0016491">
    <property type="term" value="F:oxidoreductase activity"/>
    <property type="evidence" value="ECO:0007669"/>
    <property type="project" value="UniProtKB-KW"/>
</dbReference>
<reference evidence="3 4" key="1">
    <citation type="journal article" date="2021" name="Microorganisms">
        <title>Acidisoma silvae sp. nov. and Acidisomacellulosilytica sp. nov., Two Acidophilic Bacteria Isolated from Decaying Wood, Hydrolyzing Cellulose and Producing Poly-3-hydroxybutyrate.</title>
        <authorList>
            <person name="Mieszkin S."/>
            <person name="Pouder E."/>
            <person name="Uroz S."/>
            <person name="Simon-Colin C."/>
            <person name="Alain K."/>
        </authorList>
    </citation>
    <scope>NUCLEOTIDE SEQUENCE [LARGE SCALE GENOMIC DNA]</scope>
    <source>
        <strain evidence="3 4">HW T5.17</strain>
    </source>
</reference>
<accession>A0A963Z4R3</accession>
<dbReference type="GO" id="GO:0046872">
    <property type="term" value="F:metal ion binding"/>
    <property type="evidence" value="ECO:0007669"/>
    <property type="project" value="UniProtKB-KW"/>
</dbReference>
<proteinExistence type="inferred from homology"/>
<keyword evidence="1" id="KW-0479">Metal-binding</keyword>
<keyword evidence="1" id="KW-0408">Iron</keyword>
<evidence type="ECO:0000259" key="2">
    <source>
        <dbReference type="PROSITE" id="PS51471"/>
    </source>
</evidence>